<dbReference type="PANTHER" id="PTHR31313:SF79">
    <property type="entry name" value="C6 FINGER DOMAIN-CONTAINING PROTEIN"/>
    <property type="match status" value="1"/>
</dbReference>
<feature type="compositionally biased region" description="Low complexity" evidence="8">
    <location>
        <begin position="807"/>
        <end position="825"/>
    </location>
</feature>
<evidence type="ECO:0000256" key="8">
    <source>
        <dbReference type="SAM" id="MobiDB-lite"/>
    </source>
</evidence>
<name>A0A9P8CTC5_9HYPO</name>
<dbReference type="InterPro" id="IPR051615">
    <property type="entry name" value="Transcr_Regulatory_Elem"/>
</dbReference>
<keyword evidence="5" id="KW-0238">DNA-binding</keyword>
<organism evidence="10 11">
    <name type="scientific">Emericellopsis atlantica</name>
    <dbReference type="NCBI Taxonomy" id="2614577"/>
    <lineage>
        <taxon>Eukaryota</taxon>
        <taxon>Fungi</taxon>
        <taxon>Dikarya</taxon>
        <taxon>Ascomycota</taxon>
        <taxon>Pezizomycotina</taxon>
        <taxon>Sordariomycetes</taxon>
        <taxon>Hypocreomycetidae</taxon>
        <taxon>Hypocreales</taxon>
        <taxon>Bionectriaceae</taxon>
        <taxon>Emericellopsis</taxon>
    </lineage>
</organism>
<dbReference type="GO" id="GO:0008270">
    <property type="term" value="F:zinc ion binding"/>
    <property type="evidence" value="ECO:0007669"/>
    <property type="project" value="InterPro"/>
</dbReference>
<dbReference type="PROSITE" id="PS50048">
    <property type="entry name" value="ZN2_CY6_FUNGAL_2"/>
    <property type="match status" value="1"/>
</dbReference>
<accession>A0A9P8CTC5</accession>
<evidence type="ECO:0000256" key="1">
    <source>
        <dbReference type="ARBA" id="ARBA00004123"/>
    </source>
</evidence>
<dbReference type="RefSeq" id="XP_046122191.1">
    <property type="nucleotide sequence ID" value="XM_046264630.1"/>
</dbReference>
<feature type="domain" description="Zn(2)-C6 fungal-type" evidence="9">
    <location>
        <begin position="36"/>
        <end position="69"/>
    </location>
</feature>
<feature type="region of interest" description="Disordered" evidence="8">
    <location>
        <begin position="213"/>
        <end position="240"/>
    </location>
</feature>
<comment type="subcellular location">
    <subcellularLocation>
        <location evidence="1">Nucleus</location>
    </subcellularLocation>
</comment>
<feature type="compositionally biased region" description="Basic and acidic residues" evidence="8">
    <location>
        <begin position="682"/>
        <end position="692"/>
    </location>
</feature>
<keyword evidence="11" id="KW-1185">Reference proteome</keyword>
<evidence type="ECO:0000256" key="4">
    <source>
        <dbReference type="ARBA" id="ARBA00023015"/>
    </source>
</evidence>
<evidence type="ECO:0000256" key="2">
    <source>
        <dbReference type="ARBA" id="ARBA00022723"/>
    </source>
</evidence>
<dbReference type="AlphaFoldDB" id="A0A9P8CTC5"/>
<dbReference type="GO" id="GO:0003677">
    <property type="term" value="F:DNA binding"/>
    <property type="evidence" value="ECO:0007669"/>
    <property type="project" value="UniProtKB-KW"/>
</dbReference>
<dbReference type="GO" id="GO:0000981">
    <property type="term" value="F:DNA-binding transcription factor activity, RNA polymerase II-specific"/>
    <property type="evidence" value="ECO:0007669"/>
    <property type="project" value="InterPro"/>
</dbReference>
<dbReference type="GO" id="GO:0006351">
    <property type="term" value="P:DNA-templated transcription"/>
    <property type="evidence" value="ECO:0007669"/>
    <property type="project" value="InterPro"/>
</dbReference>
<dbReference type="CDD" id="cd12148">
    <property type="entry name" value="fungal_TF_MHR"/>
    <property type="match status" value="1"/>
</dbReference>
<dbReference type="InterPro" id="IPR036864">
    <property type="entry name" value="Zn2-C6_fun-type_DNA-bd_sf"/>
</dbReference>
<comment type="caution">
    <text evidence="10">The sequence shown here is derived from an EMBL/GenBank/DDBJ whole genome shotgun (WGS) entry which is preliminary data.</text>
</comment>
<keyword evidence="2" id="KW-0479">Metal-binding</keyword>
<keyword evidence="6" id="KW-0804">Transcription</keyword>
<evidence type="ECO:0000256" key="3">
    <source>
        <dbReference type="ARBA" id="ARBA00022833"/>
    </source>
</evidence>
<sequence length="864" mass="96628">MNFTFAPQQYPQRETQKNYVFVDEHNRHKRLKVMRACEGCRKRKIKCDAVTTNSWPCSACIRLKLPCVKPNGFDGAVDANAYEGSMGPSDQYQHAQMQQAMAHPGSSSGPQMYVAYPEHPASGYQGIPYDTSQAQAQGMHYANMHPHHGAMDQQYAAQNVFPTPPLQHIKTEQSPEAYSPESYAQQDLSELLGSLKVDEKGTAPYLRNKASFRREEEPAVEDDDDFQAMLPPVTSGPGSKVRIPPELMPEELEALNCIDAFFENVHPYVPVLNKAMFMHQWHTSRESISPLILEAIFALGGRLRDDPSEGAQWLALATRHADSFMDNPRLSTLQGLLLLLKAREASPKRGYYYRSWMTVVQCVQMGIDLGLDEHHDDHESGRGCEYNLLECRLRTRIWQTVFVCEVMVGAPQGRHDLAVPQDSVEFDVPQPMPGGDKEDEQVSRNFVYFARVVRNVRRMSSVYTRVKKKKDWGIDPEMVQLNQGFASFLPELPADMAVTYPPDGSPPWLPSSFLGNLHSYYHLSVILYHRPQLSFLDPTTNAAQWKHHMAKCYDSAKSLCKLQEAIVNSSGLEGLMCMQRGYSFTVYCGLSCIVLHLVCIVSPDPDFNQDAAEYFSRHMRIMEKVMEVWTMPELRQQVEAVREAFSADTRKPFQLKPTFPYGSPHPSNHSSPPQPPQGYRPAVDRVGPKDPLLDAAAQSAPNVSFPGYPITPPVSSGAADSKSDSPVGQPHMVMISQGGQVPALHQNMTLPEQPAWNPARIFEQWNTSFGTLDTATAVSRNGPLNFSSPPGPHERSNMQEYNGANDSLQQGGPSQLSPQQYSAPPAPIVISPAQWQASVASVYEGGLKRAWDYDGSSQMMQRRH</sequence>
<evidence type="ECO:0000313" key="10">
    <source>
        <dbReference type="EMBL" id="KAG9258267.1"/>
    </source>
</evidence>
<gene>
    <name evidence="10" type="ORF">F5Z01DRAFT_670915</name>
</gene>
<evidence type="ECO:0000256" key="6">
    <source>
        <dbReference type="ARBA" id="ARBA00023163"/>
    </source>
</evidence>
<keyword evidence="7" id="KW-0539">Nucleus</keyword>
<feature type="region of interest" description="Disordered" evidence="8">
    <location>
        <begin position="656"/>
        <end position="731"/>
    </location>
</feature>
<dbReference type="InterPro" id="IPR001138">
    <property type="entry name" value="Zn2Cys6_DnaBD"/>
</dbReference>
<dbReference type="InterPro" id="IPR007219">
    <property type="entry name" value="XnlR_reg_dom"/>
</dbReference>
<dbReference type="OrthoDB" id="2283631at2759"/>
<dbReference type="Proteomes" id="UP000887229">
    <property type="component" value="Unassembled WGS sequence"/>
</dbReference>
<dbReference type="PANTHER" id="PTHR31313">
    <property type="entry name" value="TY1 ENHANCER ACTIVATOR"/>
    <property type="match status" value="1"/>
</dbReference>
<evidence type="ECO:0000256" key="7">
    <source>
        <dbReference type="ARBA" id="ARBA00023242"/>
    </source>
</evidence>
<dbReference type="GO" id="GO:0005634">
    <property type="term" value="C:nucleus"/>
    <property type="evidence" value="ECO:0007669"/>
    <property type="project" value="UniProtKB-SubCell"/>
</dbReference>
<proteinExistence type="predicted"/>
<dbReference type="SUPFAM" id="SSF57701">
    <property type="entry name" value="Zn2/Cys6 DNA-binding domain"/>
    <property type="match status" value="1"/>
</dbReference>
<keyword evidence="4" id="KW-0805">Transcription regulation</keyword>
<dbReference type="Pfam" id="PF00172">
    <property type="entry name" value="Zn_clus"/>
    <property type="match status" value="1"/>
</dbReference>
<dbReference type="CDD" id="cd00067">
    <property type="entry name" value="GAL4"/>
    <property type="match status" value="1"/>
</dbReference>
<evidence type="ECO:0000313" key="11">
    <source>
        <dbReference type="Proteomes" id="UP000887229"/>
    </source>
</evidence>
<dbReference type="Gene3D" id="4.10.240.10">
    <property type="entry name" value="Zn(2)-C6 fungal-type DNA-binding domain"/>
    <property type="match status" value="1"/>
</dbReference>
<reference evidence="10" key="1">
    <citation type="journal article" date="2021" name="IMA Fungus">
        <title>Genomic characterization of three marine fungi, including Emericellopsis atlantica sp. nov. with signatures of a generalist lifestyle and marine biomass degradation.</title>
        <authorList>
            <person name="Hagestad O.C."/>
            <person name="Hou L."/>
            <person name="Andersen J.H."/>
            <person name="Hansen E.H."/>
            <person name="Altermark B."/>
            <person name="Li C."/>
            <person name="Kuhnert E."/>
            <person name="Cox R.J."/>
            <person name="Crous P.W."/>
            <person name="Spatafora J.W."/>
            <person name="Lail K."/>
            <person name="Amirebrahimi M."/>
            <person name="Lipzen A."/>
            <person name="Pangilinan J."/>
            <person name="Andreopoulos W."/>
            <person name="Hayes R.D."/>
            <person name="Ng V."/>
            <person name="Grigoriev I.V."/>
            <person name="Jackson S.A."/>
            <person name="Sutton T.D.S."/>
            <person name="Dobson A.D.W."/>
            <person name="Rama T."/>
        </authorList>
    </citation>
    <scope>NUCLEOTIDE SEQUENCE</scope>
    <source>
        <strain evidence="10">TS7</strain>
    </source>
</reference>
<feature type="region of interest" description="Disordered" evidence="8">
    <location>
        <begin position="784"/>
        <end position="825"/>
    </location>
</feature>
<protein>
    <recommendedName>
        <fullName evidence="9">Zn(2)-C6 fungal-type domain-containing protein</fullName>
    </recommendedName>
</protein>
<evidence type="ECO:0000256" key="5">
    <source>
        <dbReference type="ARBA" id="ARBA00023125"/>
    </source>
</evidence>
<dbReference type="SMART" id="SM00066">
    <property type="entry name" value="GAL4"/>
    <property type="match status" value="1"/>
</dbReference>
<dbReference type="SMART" id="SM00906">
    <property type="entry name" value="Fungal_trans"/>
    <property type="match status" value="1"/>
</dbReference>
<dbReference type="EMBL" id="MU251244">
    <property type="protein sequence ID" value="KAG9258267.1"/>
    <property type="molecule type" value="Genomic_DNA"/>
</dbReference>
<evidence type="ECO:0000259" key="9">
    <source>
        <dbReference type="PROSITE" id="PS50048"/>
    </source>
</evidence>
<dbReference type="Pfam" id="PF04082">
    <property type="entry name" value="Fungal_trans"/>
    <property type="match status" value="1"/>
</dbReference>
<dbReference type="GeneID" id="70295533"/>
<keyword evidence="3" id="KW-0862">Zinc</keyword>
<dbReference type="PROSITE" id="PS00463">
    <property type="entry name" value="ZN2_CY6_FUNGAL_1"/>
    <property type="match status" value="1"/>
</dbReference>